<feature type="compositionally biased region" description="Acidic residues" evidence="1">
    <location>
        <begin position="186"/>
        <end position="203"/>
    </location>
</feature>
<dbReference type="Proteomes" id="UP000646827">
    <property type="component" value="Unassembled WGS sequence"/>
</dbReference>
<evidence type="ECO:0000313" key="4">
    <source>
        <dbReference type="Proteomes" id="UP000646827"/>
    </source>
</evidence>
<feature type="chain" id="PRO_5034635144" evidence="2">
    <location>
        <begin position="26"/>
        <end position="269"/>
    </location>
</feature>
<proteinExistence type="predicted"/>
<dbReference type="AlphaFoldDB" id="A0A8H7VLJ0"/>
<organism evidence="3 4">
    <name type="scientific">Circinella minor</name>
    <dbReference type="NCBI Taxonomy" id="1195481"/>
    <lineage>
        <taxon>Eukaryota</taxon>
        <taxon>Fungi</taxon>
        <taxon>Fungi incertae sedis</taxon>
        <taxon>Mucoromycota</taxon>
        <taxon>Mucoromycotina</taxon>
        <taxon>Mucoromycetes</taxon>
        <taxon>Mucorales</taxon>
        <taxon>Lichtheimiaceae</taxon>
        <taxon>Circinella</taxon>
    </lineage>
</organism>
<feature type="compositionally biased region" description="Acidic residues" evidence="1">
    <location>
        <begin position="67"/>
        <end position="79"/>
    </location>
</feature>
<gene>
    <name evidence="3" type="ORF">INT45_003930</name>
</gene>
<protein>
    <submittedName>
        <fullName evidence="3">Uncharacterized protein</fullName>
    </submittedName>
</protein>
<dbReference type="EMBL" id="JAEPRB010000198">
    <property type="protein sequence ID" value="KAG2219039.1"/>
    <property type="molecule type" value="Genomic_DNA"/>
</dbReference>
<evidence type="ECO:0000256" key="1">
    <source>
        <dbReference type="SAM" id="MobiDB-lite"/>
    </source>
</evidence>
<feature type="compositionally biased region" description="Acidic residues" evidence="1">
    <location>
        <begin position="125"/>
        <end position="140"/>
    </location>
</feature>
<keyword evidence="2" id="KW-0732">Signal</keyword>
<feature type="compositionally biased region" description="Polar residues" evidence="1">
    <location>
        <begin position="89"/>
        <end position="104"/>
    </location>
</feature>
<comment type="caution">
    <text evidence="3">The sequence shown here is derived from an EMBL/GenBank/DDBJ whole genome shotgun (WGS) entry which is preliminary data.</text>
</comment>
<accession>A0A8H7VLJ0</accession>
<evidence type="ECO:0000313" key="3">
    <source>
        <dbReference type="EMBL" id="KAG2219039.1"/>
    </source>
</evidence>
<feature type="compositionally biased region" description="Polar residues" evidence="1">
    <location>
        <begin position="152"/>
        <end position="165"/>
    </location>
</feature>
<feature type="region of interest" description="Disordered" evidence="1">
    <location>
        <begin position="67"/>
        <end position="269"/>
    </location>
</feature>
<reference evidence="3 4" key="1">
    <citation type="submission" date="2020-12" db="EMBL/GenBank/DDBJ databases">
        <title>Metabolic potential, ecology and presence of endohyphal bacteria is reflected in genomic diversity of Mucoromycotina.</title>
        <authorList>
            <person name="Muszewska A."/>
            <person name="Okrasinska A."/>
            <person name="Steczkiewicz K."/>
            <person name="Drgas O."/>
            <person name="Orlowska M."/>
            <person name="Perlinska-Lenart U."/>
            <person name="Aleksandrzak-Piekarczyk T."/>
            <person name="Szatraj K."/>
            <person name="Zielenkiewicz U."/>
            <person name="Pilsyk S."/>
            <person name="Malc E."/>
            <person name="Mieczkowski P."/>
            <person name="Kruszewska J.S."/>
            <person name="Biernat P."/>
            <person name="Pawlowska J."/>
        </authorList>
    </citation>
    <scope>NUCLEOTIDE SEQUENCE [LARGE SCALE GENOMIC DNA]</scope>
    <source>
        <strain evidence="3 4">CBS 142.35</strain>
    </source>
</reference>
<dbReference type="OrthoDB" id="10481703at2759"/>
<evidence type="ECO:0000256" key="2">
    <source>
        <dbReference type="SAM" id="SignalP"/>
    </source>
</evidence>
<keyword evidence="4" id="KW-1185">Reference proteome</keyword>
<name>A0A8H7VLJ0_9FUNG</name>
<sequence>MRYHYITLTLTAVMGLGSLLPSVHADDSHLSAQRNIEHSYSSVSSYPKRQGGQYPGSVIFRGEIDEDENEADEDEPDENEYNKHGTAIYSGSRTPTTFGHSSTHGRFPKRQGGQYTGGVIFRGEPDEDENEADEDEPDENEYNKHGAAIYSGSRTPTTFGHSSTHGRFPKRQVGQYPGSVIFRGEPDEDENEPDEEEPDEDEPNEHGSIIYYGAPVPAASRHSSAHGEFANSQGGGSTGNSFRGELGGNKNEPNKDKSLIYGRFRRFNA</sequence>
<feature type="signal peptide" evidence="2">
    <location>
        <begin position="1"/>
        <end position="25"/>
    </location>
</feature>